<sequence length="87" mass="9993">MCNLETEGTKYGCGHYVITKKLRKIDCGNRYCVWSIAHPQPASACQPCYCEKFFGPDAKETVTASTPEYCSDCHYWYRGAGQQQRRR</sequence>
<comment type="caution">
    <text evidence="1">The sequence shown here is derived from an EMBL/GenBank/DDBJ whole genome shotgun (WGS) entry which is preliminary data.</text>
</comment>
<evidence type="ECO:0000313" key="2">
    <source>
        <dbReference type="Proteomes" id="UP001201163"/>
    </source>
</evidence>
<dbReference type="EMBL" id="JAKELL010000030">
    <property type="protein sequence ID" value="KAH8990477.1"/>
    <property type="molecule type" value="Genomic_DNA"/>
</dbReference>
<organism evidence="1 2">
    <name type="scientific">Lactarius akahatsu</name>
    <dbReference type="NCBI Taxonomy" id="416441"/>
    <lineage>
        <taxon>Eukaryota</taxon>
        <taxon>Fungi</taxon>
        <taxon>Dikarya</taxon>
        <taxon>Basidiomycota</taxon>
        <taxon>Agaricomycotina</taxon>
        <taxon>Agaricomycetes</taxon>
        <taxon>Russulales</taxon>
        <taxon>Russulaceae</taxon>
        <taxon>Lactarius</taxon>
    </lineage>
</organism>
<evidence type="ECO:0000313" key="1">
    <source>
        <dbReference type="EMBL" id="KAH8990477.1"/>
    </source>
</evidence>
<proteinExistence type="predicted"/>
<gene>
    <name evidence="1" type="ORF">EDB92DRAFT_1863950</name>
</gene>
<accession>A0AAD4LJ27</accession>
<name>A0AAD4LJ27_9AGAM</name>
<dbReference type="AlphaFoldDB" id="A0AAD4LJ27"/>
<dbReference type="Proteomes" id="UP001201163">
    <property type="component" value="Unassembled WGS sequence"/>
</dbReference>
<protein>
    <submittedName>
        <fullName evidence="1">Uncharacterized protein</fullName>
    </submittedName>
</protein>
<reference evidence="1" key="1">
    <citation type="submission" date="2022-01" db="EMBL/GenBank/DDBJ databases">
        <title>Comparative genomics reveals a dynamic genome evolution in the ectomycorrhizal milk-cap (Lactarius) mushrooms.</title>
        <authorList>
            <consortium name="DOE Joint Genome Institute"/>
            <person name="Lebreton A."/>
            <person name="Tang N."/>
            <person name="Kuo A."/>
            <person name="LaButti K."/>
            <person name="Drula E."/>
            <person name="Barry K."/>
            <person name="Clum A."/>
            <person name="Lipzen A."/>
            <person name="Mousain D."/>
            <person name="Ng V."/>
            <person name="Wang R."/>
            <person name="Wang X."/>
            <person name="Dai Y."/>
            <person name="Henrissat B."/>
            <person name="Grigoriev I.V."/>
            <person name="Guerin-Laguette A."/>
            <person name="Yu F."/>
            <person name="Martin F.M."/>
        </authorList>
    </citation>
    <scope>NUCLEOTIDE SEQUENCE</scope>
    <source>
        <strain evidence="1">QP</strain>
    </source>
</reference>
<keyword evidence="2" id="KW-1185">Reference proteome</keyword>